<keyword evidence="15" id="KW-1185">Reference proteome</keyword>
<dbReference type="Proteomes" id="UP000623608">
    <property type="component" value="Unassembled WGS sequence"/>
</dbReference>
<dbReference type="InterPro" id="IPR005467">
    <property type="entry name" value="His_kinase_dom"/>
</dbReference>
<feature type="transmembrane region" description="Helical" evidence="11">
    <location>
        <begin position="179"/>
        <end position="202"/>
    </location>
</feature>
<dbReference type="Gene3D" id="6.10.340.10">
    <property type="match status" value="1"/>
</dbReference>
<dbReference type="RefSeq" id="WP_239148226.1">
    <property type="nucleotide sequence ID" value="NZ_BOMY01000064.1"/>
</dbReference>
<evidence type="ECO:0000259" key="12">
    <source>
        <dbReference type="PROSITE" id="PS50109"/>
    </source>
</evidence>
<gene>
    <name evidence="14" type="primary">phoR</name>
    <name evidence="14" type="ORF">Ate02nite_94900</name>
</gene>
<keyword evidence="9" id="KW-0902">Two-component regulatory system</keyword>
<dbReference type="InterPro" id="IPR003594">
    <property type="entry name" value="HATPase_dom"/>
</dbReference>
<keyword evidence="6 11" id="KW-0812">Transmembrane</keyword>
<comment type="caution">
    <text evidence="14">The sequence shown here is derived from an EMBL/GenBank/DDBJ whole genome shotgun (WGS) entry which is preliminary data.</text>
</comment>
<evidence type="ECO:0000256" key="8">
    <source>
        <dbReference type="ARBA" id="ARBA00022989"/>
    </source>
</evidence>
<dbReference type="GO" id="GO:0005886">
    <property type="term" value="C:plasma membrane"/>
    <property type="evidence" value="ECO:0007669"/>
    <property type="project" value="UniProtKB-SubCell"/>
</dbReference>
<dbReference type="Gene3D" id="1.10.287.130">
    <property type="match status" value="1"/>
</dbReference>
<evidence type="ECO:0000256" key="9">
    <source>
        <dbReference type="ARBA" id="ARBA00023012"/>
    </source>
</evidence>
<dbReference type="CDD" id="cd06225">
    <property type="entry name" value="HAMP"/>
    <property type="match status" value="1"/>
</dbReference>
<dbReference type="Pfam" id="PF02518">
    <property type="entry name" value="HATPase_c"/>
    <property type="match status" value="1"/>
</dbReference>
<keyword evidence="7 14" id="KW-0418">Kinase</keyword>
<accession>A0A919NYV0</accession>
<sequence length="521" mass="55407">MTESTTPTTRAARLRAWRPRRWAHWTVRSRLAVTMVIVCGCTLLAVNVVGTELLRSYLADRLDGQLDRIGQTSLSSRALPDSPRETAVAQRLGGLLGAPINVGSYDASGQWKALLTSPEFAAPVASFASVTVHADRGPYTVTAGADAARWRIIAVTSPDGGFTTIALSLQEIDATVDRMLLAGLLLSVFAIILVAAVAVGVVRVGLRPLTRMQDTAAAIAAGSIMARVADTDPHTEPGRLGIALNTMLARIGDALAYREATEQRLRQFLADVSHELRTPLTSVRGFAELYRRGGAATVDELDATMLRIEQEATRMTALVEDLLLLSALDEDRTLELLPTDLTGIAADAARDAQARHPGRVITLDAVASAPVRADEYRLRQVATNLVANAIAHTPADTRIAIRVRYEPPPPADPVVAIGQMPGGPLAVLEVSDNGPGIPVEHAPHIFERMYRTDPSRGRKATADGSGLGLSIVAAIVTAHAGRIELLRPAPHGATFRVLLPADPTLLEGTLSPTAPPSPPRC</sequence>
<evidence type="ECO:0000256" key="4">
    <source>
        <dbReference type="ARBA" id="ARBA00022553"/>
    </source>
</evidence>
<dbReference type="PROSITE" id="PS50885">
    <property type="entry name" value="HAMP"/>
    <property type="match status" value="1"/>
</dbReference>
<dbReference type="SMART" id="SM00387">
    <property type="entry name" value="HATPase_c"/>
    <property type="match status" value="1"/>
</dbReference>
<dbReference type="CDD" id="cd00075">
    <property type="entry name" value="HATPase"/>
    <property type="match status" value="1"/>
</dbReference>
<organism evidence="14 15">
    <name type="scientific">Paractinoplanes tereljensis</name>
    <dbReference type="NCBI Taxonomy" id="571912"/>
    <lineage>
        <taxon>Bacteria</taxon>
        <taxon>Bacillati</taxon>
        <taxon>Actinomycetota</taxon>
        <taxon>Actinomycetes</taxon>
        <taxon>Micromonosporales</taxon>
        <taxon>Micromonosporaceae</taxon>
        <taxon>Paractinoplanes</taxon>
    </lineage>
</organism>
<feature type="transmembrane region" description="Helical" evidence="11">
    <location>
        <begin position="31"/>
        <end position="50"/>
    </location>
</feature>
<dbReference type="InterPro" id="IPR004358">
    <property type="entry name" value="Sig_transdc_His_kin-like_C"/>
</dbReference>
<dbReference type="SUPFAM" id="SSF158472">
    <property type="entry name" value="HAMP domain-like"/>
    <property type="match status" value="1"/>
</dbReference>
<evidence type="ECO:0000256" key="3">
    <source>
        <dbReference type="ARBA" id="ARBA00012438"/>
    </source>
</evidence>
<dbReference type="InterPro" id="IPR003661">
    <property type="entry name" value="HisK_dim/P_dom"/>
</dbReference>
<evidence type="ECO:0000313" key="14">
    <source>
        <dbReference type="EMBL" id="GIF26760.1"/>
    </source>
</evidence>
<keyword evidence="8 11" id="KW-1133">Transmembrane helix</keyword>
<comment type="subcellular location">
    <subcellularLocation>
        <location evidence="2">Cell membrane</location>
    </subcellularLocation>
</comment>
<dbReference type="SUPFAM" id="SSF55874">
    <property type="entry name" value="ATPase domain of HSP90 chaperone/DNA topoisomerase II/histidine kinase"/>
    <property type="match status" value="1"/>
</dbReference>
<evidence type="ECO:0000256" key="1">
    <source>
        <dbReference type="ARBA" id="ARBA00000085"/>
    </source>
</evidence>
<evidence type="ECO:0000256" key="5">
    <source>
        <dbReference type="ARBA" id="ARBA00022679"/>
    </source>
</evidence>
<dbReference type="EMBL" id="BOMY01000064">
    <property type="protein sequence ID" value="GIF26760.1"/>
    <property type="molecule type" value="Genomic_DNA"/>
</dbReference>
<dbReference type="PRINTS" id="PR00344">
    <property type="entry name" value="BCTRLSENSOR"/>
</dbReference>
<keyword evidence="4" id="KW-0597">Phosphoprotein</keyword>
<evidence type="ECO:0000256" key="10">
    <source>
        <dbReference type="ARBA" id="ARBA00023136"/>
    </source>
</evidence>
<keyword evidence="10 11" id="KW-0472">Membrane</keyword>
<evidence type="ECO:0000256" key="11">
    <source>
        <dbReference type="SAM" id="Phobius"/>
    </source>
</evidence>
<dbReference type="AlphaFoldDB" id="A0A919NYV0"/>
<proteinExistence type="predicted"/>
<dbReference type="CDD" id="cd00082">
    <property type="entry name" value="HisKA"/>
    <property type="match status" value="1"/>
</dbReference>
<evidence type="ECO:0000313" key="15">
    <source>
        <dbReference type="Proteomes" id="UP000623608"/>
    </source>
</evidence>
<name>A0A919NYV0_9ACTN</name>
<dbReference type="Pfam" id="PF00512">
    <property type="entry name" value="HisKA"/>
    <property type="match status" value="1"/>
</dbReference>
<dbReference type="SUPFAM" id="SSF47384">
    <property type="entry name" value="Homodimeric domain of signal transducing histidine kinase"/>
    <property type="match status" value="1"/>
</dbReference>
<dbReference type="InterPro" id="IPR050428">
    <property type="entry name" value="TCS_sensor_his_kinase"/>
</dbReference>
<feature type="domain" description="HAMP" evidence="13">
    <location>
        <begin position="203"/>
        <end position="256"/>
    </location>
</feature>
<dbReference type="EC" id="2.7.13.3" evidence="3"/>
<dbReference type="PANTHER" id="PTHR45436:SF5">
    <property type="entry name" value="SENSOR HISTIDINE KINASE TRCS"/>
    <property type="match status" value="1"/>
</dbReference>
<dbReference type="InterPro" id="IPR003660">
    <property type="entry name" value="HAMP_dom"/>
</dbReference>
<evidence type="ECO:0000259" key="13">
    <source>
        <dbReference type="PROSITE" id="PS50885"/>
    </source>
</evidence>
<protein>
    <recommendedName>
        <fullName evidence="3">histidine kinase</fullName>
        <ecNumber evidence="3">2.7.13.3</ecNumber>
    </recommendedName>
</protein>
<feature type="domain" description="Histidine kinase" evidence="12">
    <location>
        <begin position="271"/>
        <end position="503"/>
    </location>
</feature>
<dbReference type="Gene3D" id="3.30.565.10">
    <property type="entry name" value="Histidine kinase-like ATPase, C-terminal domain"/>
    <property type="match status" value="1"/>
</dbReference>
<keyword evidence="5" id="KW-0808">Transferase</keyword>
<dbReference type="SMART" id="SM00304">
    <property type="entry name" value="HAMP"/>
    <property type="match status" value="1"/>
</dbReference>
<dbReference type="InterPro" id="IPR036097">
    <property type="entry name" value="HisK_dim/P_sf"/>
</dbReference>
<evidence type="ECO:0000256" key="6">
    <source>
        <dbReference type="ARBA" id="ARBA00022692"/>
    </source>
</evidence>
<dbReference type="GO" id="GO:0000155">
    <property type="term" value="F:phosphorelay sensor kinase activity"/>
    <property type="evidence" value="ECO:0007669"/>
    <property type="project" value="InterPro"/>
</dbReference>
<dbReference type="PANTHER" id="PTHR45436">
    <property type="entry name" value="SENSOR HISTIDINE KINASE YKOH"/>
    <property type="match status" value="1"/>
</dbReference>
<reference evidence="14" key="1">
    <citation type="submission" date="2021-01" db="EMBL/GenBank/DDBJ databases">
        <title>Whole genome shotgun sequence of Actinoplanes tereljensis NBRC 105297.</title>
        <authorList>
            <person name="Komaki H."/>
            <person name="Tamura T."/>
        </authorList>
    </citation>
    <scope>NUCLEOTIDE SEQUENCE</scope>
    <source>
        <strain evidence="14">NBRC 105297</strain>
    </source>
</reference>
<evidence type="ECO:0000256" key="7">
    <source>
        <dbReference type="ARBA" id="ARBA00022777"/>
    </source>
</evidence>
<evidence type="ECO:0000256" key="2">
    <source>
        <dbReference type="ARBA" id="ARBA00004236"/>
    </source>
</evidence>
<dbReference type="InterPro" id="IPR036890">
    <property type="entry name" value="HATPase_C_sf"/>
</dbReference>
<dbReference type="SMART" id="SM00388">
    <property type="entry name" value="HisKA"/>
    <property type="match status" value="1"/>
</dbReference>
<dbReference type="PROSITE" id="PS50109">
    <property type="entry name" value="HIS_KIN"/>
    <property type="match status" value="1"/>
</dbReference>
<dbReference type="FunFam" id="1.10.287.130:FF:000001">
    <property type="entry name" value="Two-component sensor histidine kinase"/>
    <property type="match status" value="1"/>
</dbReference>
<comment type="catalytic activity">
    <reaction evidence="1">
        <text>ATP + protein L-histidine = ADP + protein N-phospho-L-histidine.</text>
        <dbReference type="EC" id="2.7.13.3"/>
    </reaction>
</comment>